<dbReference type="Pfam" id="PF11145">
    <property type="entry name" value="DUF2921"/>
    <property type="match status" value="1"/>
</dbReference>
<keyword evidence="16" id="KW-0732">Signal</keyword>
<dbReference type="GO" id="GO:0012505">
    <property type="term" value="C:endomembrane system"/>
    <property type="evidence" value="ECO:0007669"/>
    <property type="project" value="UniProtKB-SubCell"/>
</dbReference>
<feature type="transmembrane region" description="Helical" evidence="15">
    <location>
        <begin position="1133"/>
        <end position="1152"/>
    </location>
</feature>
<evidence type="ECO:0000256" key="12">
    <source>
        <dbReference type="ARBA" id="ARBA00022989"/>
    </source>
</evidence>
<comment type="similarity">
    <text evidence="4">Belongs to the peptidase C69 family. Secernin subfamily.</text>
</comment>
<dbReference type="Gene3D" id="3.30.40.10">
    <property type="entry name" value="Zinc/RING finger domain, C3HC4 (zinc finger)"/>
    <property type="match status" value="1"/>
</dbReference>
<dbReference type="PANTHER" id="PTHR12994">
    <property type="entry name" value="SECERNIN"/>
    <property type="match status" value="1"/>
</dbReference>
<name>A0A1V9YUA1_9STRA</name>
<dbReference type="EC" id="2.3.2.27" evidence="5"/>
<dbReference type="Proteomes" id="UP000243217">
    <property type="component" value="Unassembled WGS sequence"/>
</dbReference>
<feature type="transmembrane region" description="Helical" evidence="15">
    <location>
        <begin position="972"/>
        <end position="989"/>
    </location>
</feature>
<keyword evidence="10" id="KW-0833">Ubl conjugation pathway</keyword>
<dbReference type="OrthoDB" id="9984778at2759"/>
<dbReference type="SUPFAM" id="SSF57850">
    <property type="entry name" value="RING/U-box"/>
    <property type="match status" value="1"/>
</dbReference>
<dbReference type="STRING" id="74557.A0A1V9YUA1"/>
<feature type="signal peptide" evidence="16">
    <location>
        <begin position="1"/>
        <end position="18"/>
    </location>
</feature>
<dbReference type="GO" id="GO:0006508">
    <property type="term" value="P:proteolysis"/>
    <property type="evidence" value="ECO:0007669"/>
    <property type="project" value="InterPro"/>
</dbReference>
<dbReference type="Pfam" id="PF13639">
    <property type="entry name" value="zf-RING_2"/>
    <property type="match status" value="1"/>
</dbReference>
<dbReference type="InterPro" id="IPR001841">
    <property type="entry name" value="Znf_RING"/>
</dbReference>
<keyword evidence="7 15" id="KW-0812">Transmembrane</keyword>
<dbReference type="SMART" id="SM00184">
    <property type="entry name" value="RING"/>
    <property type="match status" value="1"/>
</dbReference>
<evidence type="ECO:0000256" key="8">
    <source>
        <dbReference type="ARBA" id="ARBA00022723"/>
    </source>
</evidence>
<dbReference type="PANTHER" id="PTHR12994:SF17">
    <property type="entry name" value="LD30995P"/>
    <property type="match status" value="1"/>
</dbReference>
<protein>
    <recommendedName>
        <fullName evidence="5">RING-type E3 ubiquitin transferase</fullName>
        <ecNumber evidence="5">2.3.2.27</ecNumber>
    </recommendedName>
</protein>
<feature type="transmembrane region" description="Helical" evidence="15">
    <location>
        <begin position="1001"/>
        <end position="1030"/>
    </location>
</feature>
<evidence type="ECO:0000256" key="7">
    <source>
        <dbReference type="ARBA" id="ARBA00022692"/>
    </source>
</evidence>
<comment type="subcellular location">
    <subcellularLocation>
        <location evidence="2">Endomembrane system</location>
        <topology evidence="2">Multi-pass membrane protein</topology>
    </subcellularLocation>
</comment>
<keyword evidence="11" id="KW-0862">Zinc</keyword>
<proteinExistence type="inferred from homology"/>
<evidence type="ECO:0000256" key="1">
    <source>
        <dbReference type="ARBA" id="ARBA00000900"/>
    </source>
</evidence>
<evidence type="ECO:0000256" key="11">
    <source>
        <dbReference type="ARBA" id="ARBA00022833"/>
    </source>
</evidence>
<dbReference type="Pfam" id="PF03577">
    <property type="entry name" value="Peptidase_C69"/>
    <property type="match status" value="1"/>
</dbReference>
<evidence type="ECO:0000256" key="4">
    <source>
        <dbReference type="ARBA" id="ARBA00005705"/>
    </source>
</evidence>
<feature type="transmembrane region" description="Helical" evidence="15">
    <location>
        <begin position="1105"/>
        <end position="1121"/>
    </location>
</feature>
<evidence type="ECO:0000313" key="18">
    <source>
        <dbReference type="EMBL" id="OQR89251.1"/>
    </source>
</evidence>
<feature type="transmembrane region" description="Helical" evidence="15">
    <location>
        <begin position="1036"/>
        <end position="1060"/>
    </location>
</feature>
<keyword evidence="6" id="KW-0808">Transferase</keyword>
<dbReference type="EMBL" id="JNBS01002801">
    <property type="protein sequence ID" value="OQR89251.1"/>
    <property type="molecule type" value="Genomic_DNA"/>
</dbReference>
<reference evidence="18 19" key="1">
    <citation type="journal article" date="2014" name="Genome Biol. Evol.">
        <title>The secreted proteins of Achlya hypogyna and Thraustotheca clavata identify the ancestral oomycete secretome and reveal gene acquisitions by horizontal gene transfer.</title>
        <authorList>
            <person name="Misner I."/>
            <person name="Blouin N."/>
            <person name="Leonard G."/>
            <person name="Richards T.A."/>
            <person name="Lane C.E."/>
        </authorList>
    </citation>
    <scope>NUCLEOTIDE SEQUENCE [LARGE SCALE GENOMIC DNA]</scope>
    <source>
        <strain evidence="18 19">ATCC 34112</strain>
    </source>
</reference>
<dbReference type="GO" id="GO:0070004">
    <property type="term" value="F:cysteine-type exopeptidase activity"/>
    <property type="evidence" value="ECO:0007669"/>
    <property type="project" value="InterPro"/>
</dbReference>
<evidence type="ECO:0000256" key="3">
    <source>
        <dbReference type="ARBA" id="ARBA00004906"/>
    </source>
</evidence>
<comment type="pathway">
    <text evidence="3">Protein modification; protein ubiquitination.</text>
</comment>
<evidence type="ECO:0000259" key="17">
    <source>
        <dbReference type="PROSITE" id="PS50089"/>
    </source>
</evidence>
<feature type="domain" description="RING-type" evidence="17">
    <location>
        <begin position="1232"/>
        <end position="1274"/>
    </location>
</feature>
<dbReference type="InterPro" id="IPR013083">
    <property type="entry name" value="Znf_RING/FYVE/PHD"/>
</dbReference>
<accession>A0A1V9YUA1</accession>
<dbReference type="AlphaFoldDB" id="A0A1V9YUA1"/>
<dbReference type="PROSITE" id="PS50089">
    <property type="entry name" value="ZF_RING_2"/>
    <property type="match status" value="1"/>
</dbReference>
<evidence type="ECO:0000256" key="5">
    <source>
        <dbReference type="ARBA" id="ARBA00012483"/>
    </source>
</evidence>
<feature type="chain" id="PRO_5012280435" description="RING-type E3 ubiquitin transferase" evidence="16">
    <location>
        <begin position="19"/>
        <end position="1280"/>
    </location>
</feature>
<keyword evidence="13 15" id="KW-0472">Membrane</keyword>
<dbReference type="InterPro" id="IPR005322">
    <property type="entry name" value="Peptidase_C69"/>
</dbReference>
<keyword evidence="12 15" id="KW-1133">Transmembrane helix</keyword>
<dbReference type="GO" id="GO:0061630">
    <property type="term" value="F:ubiquitin protein ligase activity"/>
    <property type="evidence" value="ECO:0007669"/>
    <property type="project" value="UniProtKB-EC"/>
</dbReference>
<evidence type="ECO:0000256" key="16">
    <source>
        <dbReference type="SAM" id="SignalP"/>
    </source>
</evidence>
<evidence type="ECO:0000256" key="6">
    <source>
        <dbReference type="ARBA" id="ARBA00022679"/>
    </source>
</evidence>
<evidence type="ECO:0000256" key="14">
    <source>
        <dbReference type="PROSITE-ProRule" id="PRU00175"/>
    </source>
</evidence>
<dbReference type="GO" id="GO:0016805">
    <property type="term" value="F:dipeptidase activity"/>
    <property type="evidence" value="ECO:0007669"/>
    <property type="project" value="InterPro"/>
</dbReference>
<comment type="catalytic activity">
    <reaction evidence="1">
        <text>S-ubiquitinyl-[E2 ubiquitin-conjugating enzyme]-L-cysteine + [acceptor protein]-L-lysine = [E2 ubiquitin-conjugating enzyme]-L-cysteine + N(6)-ubiquitinyl-[acceptor protein]-L-lysine.</text>
        <dbReference type="EC" id="2.3.2.27"/>
    </reaction>
</comment>
<keyword evidence="19" id="KW-1185">Reference proteome</keyword>
<keyword evidence="9 14" id="KW-0863">Zinc-finger</keyword>
<evidence type="ECO:0000313" key="19">
    <source>
        <dbReference type="Proteomes" id="UP000243217"/>
    </source>
</evidence>
<feature type="transmembrane region" description="Helical" evidence="15">
    <location>
        <begin position="1172"/>
        <end position="1189"/>
    </location>
</feature>
<evidence type="ECO:0000256" key="9">
    <source>
        <dbReference type="ARBA" id="ARBA00022771"/>
    </source>
</evidence>
<sequence>MMHWTTALVLIILAITEACTVIGVGKAATVDGSVLVSHTNDAGLNPADLRMVRVPAMNHSEGSMRPIYNFQRNGYPRVRSKDRGPQYEPEANESLTPVLGYIPQVPFTYGYFDHDYGMINDNQLSIAESTCAAKTVGWPKSLHYGHNLFQIEELSKIALERCNSARCAIQLMGNLAVEHGFFGEYGKNQRPNYGSSSEALGISDKYGETWIFHMLTGADNTSAVWAAQRVPDTNIAVVANSFVIRTLNLSDTENYMASENVESFARDMGWYNPAEGPFDFAAAYSWAKPGPSKPLYGGRRIWRIYDVCAPSLLLDSTLGQHPEVETYPFSIKPDRLLAPRDLMEIMRDHYEGTKYDMTKEVAAGPFGNPIRFGGSTKNVTGGWERSISMHRTTHSFVLQARGNLPDEIGGIAWYSLGAPHGSVYAPFSCAQSTVPASYLSSRKNKFDTNAAWWAFEFLNNWSMLRYNLIHADVKKVMNEIQDEAIALEVSTREQAMQITNPPERISFIESRYNAFAQRMVDRWWQLAFSLIVKFSDGYIIHGDRAGDMKAPGYPAWWLQSTNFGTWPTSDAYNPPAKIITLQTPPHHSITLWVVSAFFAIAGEEMDNRDGVVLMYTASPGGTINGPGPGGMILIGRDDQEYQMDMQRGRLQRLLTTTIFVCFFILFLDGTNRSQRLSKKTSHQNTQWPYTDNDTERLNQIQYFKHLLDIERSHFHPLGHMNKSENVSGIYSGLWAPLQPKNYKAQVAANEIGRVVHPQIQPYADYDVNANRFNSDVASFSPGGVFWLVLSTKPTPVAECNDDVAYVTGQVIMHDKQSTLAITMFNVQGIFLRKVGRLTLYGNIPDARVELVYPTTYPPRANPVTSIVNSTVQNGSLAVDDEQMHFEVSPPRYSIYGSQQQRLRTGQSLVDQCSYTLDMNVETPDKTSAPMVHMHSVAALGGIVGSEACQLYWSANVTYVGENFDQFFSKASHYAIIMAILAMFQIYLLLRQLQISSTQAMAAKVSLLTIGAQAIVDSYLCLAHLTIGIVAQQIFTLFATVSFFELIIFSIFEMRYLLVIWKARRPQNFTQGWLLMRRELTTLYSRFYISLLTGLCLIYYGWHYINYLVFIAFSFWVPQIIHNAHCEVRNPFDFVYVLGMSITRLFLPLYLYGCPKNFLSALPVYQQQMQPEMCYLLIGWVSFQIVMLYLQQRCGPRFFVPARFLPVKYNYERRIDADQMSLLRANQGDEIDCVICMVELDIDARDYMIAPCDHIFHRPCLQEWMQVKMECPTCRCALPEP</sequence>
<organism evidence="18 19">
    <name type="scientific">Thraustotheca clavata</name>
    <dbReference type="NCBI Taxonomy" id="74557"/>
    <lineage>
        <taxon>Eukaryota</taxon>
        <taxon>Sar</taxon>
        <taxon>Stramenopiles</taxon>
        <taxon>Oomycota</taxon>
        <taxon>Saprolegniomycetes</taxon>
        <taxon>Saprolegniales</taxon>
        <taxon>Achlyaceae</taxon>
        <taxon>Thraustotheca</taxon>
    </lineage>
</organism>
<evidence type="ECO:0000256" key="10">
    <source>
        <dbReference type="ARBA" id="ARBA00022786"/>
    </source>
</evidence>
<dbReference type="InterPro" id="IPR021319">
    <property type="entry name" value="DUF2921"/>
</dbReference>
<keyword evidence="8" id="KW-0479">Metal-binding</keyword>
<dbReference type="GO" id="GO:0008270">
    <property type="term" value="F:zinc ion binding"/>
    <property type="evidence" value="ECO:0007669"/>
    <property type="project" value="UniProtKB-KW"/>
</dbReference>
<dbReference type="InterPro" id="IPR011016">
    <property type="entry name" value="Znf_RING-CH"/>
</dbReference>
<comment type="caution">
    <text evidence="18">The sequence shown here is derived from an EMBL/GenBank/DDBJ whole genome shotgun (WGS) entry which is preliminary data.</text>
</comment>
<evidence type="ECO:0000256" key="13">
    <source>
        <dbReference type="ARBA" id="ARBA00023136"/>
    </source>
</evidence>
<evidence type="ECO:0000256" key="15">
    <source>
        <dbReference type="SAM" id="Phobius"/>
    </source>
</evidence>
<dbReference type="SMART" id="SM00744">
    <property type="entry name" value="RINGv"/>
    <property type="match status" value="1"/>
</dbReference>
<gene>
    <name evidence="18" type="ORF">THRCLA_09830</name>
</gene>
<evidence type="ECO:0000256" key="2">
    <source>
        <dbReference type="ARBA" id="ARBA00004127"/>
    </source>
</evidence>